<feature type="non-terminal residue" evidence="1">
    <location>
        <position position="1"/>
    </location>
</feature>
<accession>A0A8J4T5D2</accession>
<feature type="non-terminal residue" evidence="1">
    <location>
        <position position="60"/>
    </location>
</feature>
<evidence type="ECO:0000313" key="1">
    <source>
        <dbReference type="EMBL" id="KAF5889601.1"/>
    </source>
</evidence>
<proteinExistence type="predicted"/>
<dbReference type="Proteomes" id="UP000727407">
    <property type="component" value="Unassembled WGS sequence"/>
</dbReference>
<reference evidence="1" key="1">
    <citation type="submission" date="2020-07" db="EMBL/GenBank/DDBJ databases">
        <title>Clarias magur genome sequencing, assembly and annotation.</title>
        <authorList>
            <person name="Kushwaha B."/>
            <person name="Kumar R."/>
            <person name="Das P."/>
            <person name="Joshi C.G."/>
            <person name="Kumar D."/>
            <person name="Nagpure N.S."/>
            <person name="Pandey M."/>
            <person name="Agarwal S."/>
            <person name="Srivastava S."/>
            <person name="Singh M."/>
            <person name="Sahoo L."/>
            <person name="Jayasankar P."/>
            <person name="Meher P.K."/>
            <person name="Koringa P.G."/>
            <person name="Iquebal M.A."/>
            <person name="Das S.P."/>
            <person name="Bit A."/>
            <person name="Patnaik S."/>
            <person name="Patel N."/>
            <person name="Shah T.M."/>
            <person name="Hinsu A."/>
            <person name="Jena J.K."/>
        </authorList>
    </citation>
    <scope>NUCLEOTIDE SEQUENCE</scope>
    <source>
        <strain evidence="1">CIFAMagur01</strain>
        <tissue evidence="1">Testis</tissue>
    </source>
</reference>
<gene>
    <name evidence="1" type="ORF">DAT39_020692</name>
</gene>
<evidence type="ECO:0000313" key="2">
    <source>
        <dbReference type="Proteomes" id="UP000727407"/>
    </source>
</evidence>
<protein>
    <submittedName>
        <fullName evidence="1">E3 ubiquitin-protein ligase</fullName>
    </submittedName>
</protein>
<name>A0A8J4T5D2_CLAMG</name>
<sequence>ALRQVLQGVQPKESELKDFNSCQQWLKKVKSLSVTVDLILSEDSLVTRHGENGEMLITKI</sequence>
<dbReference type="AlphaFoldDB" id="A0A8J4T5D2"/>
<organism evidence="1 2">
    <name type="scientific">Clarias magur</name>
    <name type="common">Asian catfish</name>
    <name type="synonym">Macropteronotus magur</name>
    <dbReference type="NCBI Taxonomy" id="1594786"/>
    <lineage>
        <taxon>Eukaryota</taxon>
        <taxon>Metazoa</taxon>
        <taxon>Chordata</taxon>
        <taxon>Craniata</taxon>
        <taxon>Vertebrata</taxon>
        <taxon>Euteleostomi</taxon>
        <taxon>Actinopterygii</taxon>
        <taxon>Neopterygii</taxon>
        <taxon>Teleostei</taxon>
        <taxon>Ostariophysi</taxon>
        <taxon>Siluriformes</taxon>
        <taxon>Clariidae</taxon>
        <taxon>Clarias</taxon>
    </lineage>
</organism>
<dbReference type="EMBL" id="QNUK01000791">
    <property type="protein sequence ID" value="KAF5889601.1"/>
    <property type="molecule type" value="Genomic_DNA"/>
</dbReference>
<keyword evidence="2" id="KW-1185">Reference proteome</keyword>
<comment type="caution">
    <text evidence="1">The sequence shown here is derived from an EMBL/GenBank/DDBJ whole genome shotgun (WGS) entry which is preliminary data.</text>
</comment>